<dbReference type="AlphaFoldDB" id="A0A7J0E7K1"/>
<comment type="caution">
    <text evidence="2">The sequence shown here is derived from an EMBL/GenBank/DDBJ whole genome shotgun (WGS) entry which is preliminary data.</text>
</comment>
<protein>
    <recommendedName>
        <fullName evidence="4">Transmembrane protein</fullName>
    </recommendedName>
</protein>
<accession>A0A7J0E7K1</accession>
<keyword evidence="3" id="KW-1185">Reference proteome</keyword>
<reference evidence="2 3" key="1">
    <citation type="submission" date="2019-07" db="EMBL/GenBank/DDBJ databases">
        <title>De Novo Assembly of kiwifruit Actinidia rufa.</title>
        <authorList>
            <person name="Sugita-Konishi S."/>
            <person name="Sato K."/>
            <person name="Mori E."/>
            <person name="Abe Y."/>
            <person name="Kisaki G."/>
            <person name="Hamano K."/>
            <person name="Suezawa K."/>
            <person name="Otani M."/>
            <person name="Fukuda T."/>
            <person name="Manabe T."/>
            <person name="Gomi K."/>
            <person name="Tabuchi M."/>
            <person name="Akimitsu K."/>
            <person name="Kataoka I."/>
        </authorList>
    </citation>
    <scope>NUCLEOTIDE SEQUENCE [LARGE SCALE GENOMIC DNA]</scope>
    <source>
        <strain evidence="3">cv. Fuchu</strain>
    </source>
</reference>
<dbReference type="Pfam" id="PF03140">
    <property type="entry name" value="DUF247"/>
    <property type="match status" value="1"/>
</dbReference>
<dbReference type="PANTHER" id="PTHR31170">
    <property type="entry name" value="BNAC04G53230D PROTEIN"/>
    <property type="match status" value="1"/>
</dbReference>
<dbReference type="InterPro" id="IPR004158">
    <property type="entry name" value="DUF247_pln"/>
</dbReference>
<name>A0A7J0E7K1_9ERIC</name>
<keyword evidence="1" id="KW-0472">Membrane</keyword>
<evidence type="ECO:0008006" key="4">
    <source>
        <dbReference type="Google" id="ProtNLM"/>
    </source>
</evidence>
<keyword evidence="1" id="KW-1133">Transmembrane helix</keyword>
<dbReference type="Proteomes" id="UP000585474">
    <property type="component" value="Unassembled WGS sequence"/>
</dbReference>
<gene>
    <name evidence="2" type="ORF">Acr_02g0005850</name>
</gene>
<dbReference type="OrthoDB" id="591587at2759"/>
<feature type="transmembrane region" description="Helical" evidence="1">
    <location>
        <begin position="435"/>
        <end position="455"/>
    </location>
</feature>
<dbReference type="EMBL" id="BJWL01000002">
    <property type="protein sequence ID" value="GFY82345.1"/>
    <property type="molecule type" value="Genomic_DNA"/>
</dbReference>
<evidence type="ECO:0000313" key="3">
    <source>
        <dbReference type="Proteomes" id="UP000585474"/>
    </source>
</evidence>
<keyword evidence="1" id="KW-0812">Transmembrane</keyword>
<proteinExistence type="predicted"/>
<evidence type="ECO:0000256" key="1">
    <source>
        <dbReference type="SAM" id="Phobius"/>
    </source>
</evidence>
<sequence>MSQQNDYCKQAVQSLTTTIDRKISEGAQKINESFPSACIYRVPEKLRKLKESAYTPDIVSIGPLHSKDEHLKSLMQDIKMSYVNSLLCRTVDGSEGSEVAKFAVLEECVEEMKLSVKDAKKCYTEEVDNLNEEMLVVDSCFILELLYRYYLLTHPKEKTNEESNEITQEMPKEKIIDPVFDSNLMSITVQQDLLLLENQLPFFALEKLFHITANPPPVTLQNCCLPGACVLSLSGNRMNSENEGGATPKKYYHILHIVHDHYFPLDPPKGEYHRELMPSASYLDYARVKFVAGTGKDLFKVKFTDQSCLERCFPRARFEIPTLSLYDSTELFLRNLIAFEQCCPGVSCCVTSYAFLMDMLVRSAKDVEVLQMAGIIQNYMGADQDASNLFNKLCKEVVLEKFFFVETCNQAIKYSKRYWPATVAHVRRKYLATRWAFIAFCVAIIAFDMSITQFVHNFFK</sequence>
<dbReference type="PANTHER" id="PTHR31170:SF25">
    <property type="entry name" value="BNAA09G04570D PROTEIN"/>
    <property type="match status" value="1"/>
</dbReference>
<evidence type="ECO:0000313" key="2">
    <source>
        <dbReference type="EMBL" id="GFY82345.1"/>
    </source>
</evidence>
<organism evidence="2 3">
    <name type="scientific">Actinidia rufa</name>
    <dbReference type="NCBI Taxonomy" id="165716"/>
    <lineage>
        <taxon>Eukaryota</taxon>
        <taxon>Viridiplantae</taxon>
        <taxon>Streptophyta</taxon>
        <taxon>Embryophyta</taxon>
        <taxon>Tracheophyta</taxon>
        <taxon>Spermatophyta</taxon>
        <taxon>Magnoliopsida</taxon>
        <taxon>eudicotyledons</taxon>
        <taxon>Gunneridae</taxon>
        <taxon>Pentapetalae</taxon>
        <taxon>asterids</taxon>
        <taxon>Ericales</taxon>
        <taxon>Actinidiaceae</taxon>
        <taxon>Actinidia</taxon>
    </lineage>
</organism>